<comment type="caution">
    <text evidence="1">The sequence shown here is derived from an EMBL/GenBank/DDBJ whole genome shotgun (WGS) entry which is preliminary data.</text>
</comment>
<evidence type="ECO:0008006" key="3">
    <source>
        <dbReference type="Google" id="ProtNLM"/>
    </source>
</evidence>
<dbReference type="AlphaFoldDB" id="A0AAX1QMF8"/>
<reference evidence="1 2" key="1">
    <citation type="submission" date="2018-02" db="EMBL/GenBank/DDBJ databases">
        <title>Complete genome sequencing of Faecalibacterium prausnitzii strains isolated from the human gut.</title>
        <authorList>
            <person name="Fitzgerald B.C."/>
            <person name="Shkoporov A.N."/>
            <person name="Ross P.R."/>
            <person name="Hill C."/>
        </authorList>
    </citation>
    <scope>NUCLEOTIDE SEQUENCE [LARGE SCALE GENOMIC DNA]</scope>
    <source>
        <strain evidence="1 2">APC942/18-1</strain>
    </source>
</reference>
<gene>
    <name evidence="1" type="ORF">C4N27_02915</name>
</gene>
<dbReference type="SUPFAM" id="SSF53756">
    <property type="entry name" value="UDP-Glycosyltransferase/glycogen phosphorylase"/>
    <property type="match status" value="1"/>
</dbReference>
<dbReference type="Pfam" id="PF13692">
    <property type="entry name" value="Glyco_trans_1_4"/>
    <property type="match status" value="1"/>
</dbReference>
<dbReference type="Gene3D" id="3.40.50.2000">
    <property type="entry name" value="Glycogen Phosphorylase B"/>
    <property type="match status" value="1"/>
</dbReference>
<evidence type="ECO:0000313" key="1">
    <source>
        <dbReference type="EMBL" id="RAW53110.1"/>
    </source>
</evidence>
<sequence>MFDVGRKVLWGRKKIMRAVFISQAVLNKNNGGGQFVRSLTGLLKKAIGADNLTVISLPDQNDTARHSRVEKNLIIYEANPTKIQMARNVLSGCPKWVSTDIFDKIIEYIKSEKFDFVFLGFSTYEYLIKKIKKETGLPVFVMYQGVTPNTKKSRLVGASLIQKIKAFPSYRMVLKRERTNAMLADCNIVHNKRERDAFYYYYKKEPEMYLPVFIADKFSDNKGENPGYRDFSLLFIGSNFGPNLSGLKWFAENVMSQLPEGISLYVVGQGMKVLEEEPTYQKNNIHIIGEVEDLAPWYYHADLVVEPIFEGDGMKTKTVEAMMFGKTILGSDEAFCGYEGLNNYLCNTADEFVNRINCYKKNGVEKFNDEIRSIYLDKYSEDAVLSTMKEAIKKYVGN</sequence>
<organism evidence="1 2">
    <name type="scientific">Faecalibacterium prausnitzii</name>
    <dbReference type="NCBI Taxonomy" id="853"/>
    <lineage>
        <taxon>Bacteria</taxon>
        <taxon>Bacillati</taxon>
        <taxon>Bacillota</taxon>
        <taxon>Clostridia</taxon>
        <taxon>Eubacteriales</taxon>
        <taxon>Oscillospiraceae</taxon>
        <taxon>Faecalibacterium</taxon>
    </lineage>
</organism>
<proteinExistence type="predicted"/>
<dbReference type="EMBL" id="PRLA01000001">
    <property type="protein sequence ID" value="RAW53110.1"/>
    <property type="molecule type" value="Genomic_DNA"/>
</dbReference>
<protein>
    <recommendedName>
        <fullName evidence="3">Glycosyltransferase</fullName>
    </recommendedName>
</protein>
<dbReference type="Proteomes" id="UP000250997">
    <property type="component" value="Unassembled WGS sequence"/>
</dbReference>
<name>A0AAX1QMF8_9FIRM</name>
<accession>A0AAX1QMF8</accession>
<evidence type="ECO:0000313" key="2">
    <source>
        <dbReference type="Proteomes" id="UP000250997"/>
    </source>
</evidence>